<name>A0ABX8K254_9ENTR</name>
<evidence type="ECO:0000256" key="1">
    <source>
        <dbReference type="SAM" id="MobiDB-lite"/>
    </source>
</evidence>
<organism evidence="2 3">
    <name type="scientific">Leclercia pneumoniae</name>
    <dbReference type="NCBI Taxonomy" id="2815358"/>
    <lineage>
        <taxon>Bacteria</taxon>
        <taxon>Pseudomonadati</taxon>
        <taxon>Pseudomonadota</taxon>
        <taxon>Gammaproteobacteria</taxon>
        <taxon>Enterobacterales</taxon>
        <taxon>Enterobacteriaceae</taxon>
        <taxon>Leclercia</taxon>
    </lineage>
</organism>
<dbReference type="Proteomes" id="UP000683497">
    <property type="component" value="Chromosome"/>
</dbReference>
<dbReference type="RefSeq" id="WP_040075649.1">
    <property type="nucleotide sequence ID" value="NZ_CP071383.1"/>
</dbReference>
<feature type="region of interest" description="Disordered" evidence="1">
    <location>
        <begin position="1"/>
        <end position="35"/>
    </location>
</feature>
<evidence type="ECO:0000313" key="3">
    <source>
        <dbReference type="Proteomes" id="UP000683497"/>
    </source>
</evidence>
<feature type="compositionally biased region" description="Basic and acidic residues" evidence="1">
    <location>
        <begin position="24"/>
        <end position="35"/>
    </location>
</feature>
<proteinExistence type="predicted"/>
<sequence>MKANEKENRCTQQHLSPAMPLPALHKDDKLPPGQHDKEFIKAMNAFTAKAGLLSDDPYFGGI</sequence>
<reference evidence="2 3" key="1">
    <citation type="submission" date="2021-06" db="EMBL/GenBank/DDBJ databases">
        <title>Leclercia pneumoniae sp. nov.</title>
        <authorList>
            <person name="Hoenemann M."/>
            <person name="Viehweger A."/>
            <person name="Dietze N."/>
        </authorList>
    </citation>
    <scope>NUCLEOTIDE SEQUENCE [LARGE SCALE GENOMIC DNA]</scope>
    <source>
        <strain evidence="3">49125</strain>
    </source>
</reference>
<accession>A0ABX8K254</accession>
<keyword evidence="3" id="KW-1185">Reference proteome</keyword>
<gene>
    <name evidence="2" type="ORF">KQ929_10080</name>
</gene>
<protein>
    <submittedName>
        <fullName evidence="2">Uncharacterized protein</fullName>
    </submittedName>
</protein>
<dbReference type="EMBL" id="CP076838">
    <property type="protein sequence ID" value="QWW81513.1"/>
    <property type="molecule type" value="Genomic_DNA"/>
</dbReference>
<evidence type="ECO:0000313" key="2">
    <source>
        <dbReference type="EMBL" id="QWW81513.1"/>
    </source>
</evidence>